<dbReference type="EMBL" id="FLUL01000001">
    <property type="protein sequence ID" value="SBW02673.1"/>
    <property type="molecule type" value="Genomic_DNA"/>
</dbReference>
<feature type="transmembrane region" description="Helical" evidence="1">
    <location>
        <begin position="38"/>
        <end position="62"/>
    </location>
</feature>
<evidence type="ECO:0000313" key="2">
    <source>
        <dbReference type="EMBL" id="SBW02673.1"/>
    </source>
</evidence>
<protein>
    <submittedName>
        <fullName evidence="2">Uncharacterized protein</fullName>
    </submittedName>
</protein>
<name>A0A212JTA9_9BACT</name>
<reference evidence="2" key="1">
    <citation type="submission" date="2016-04" db="EMBL/GenBank/DDBJ databases">
        <authorList>
            <person name="Evans L.H."/>
            <person name="Alamgir A."/>
            <person name="Owens N."/>
            <person name="Weber N.D."/>
            <person name="Virtaneva K."/>
            <person name="Barbian K."/>
            <person name="Babar A."/>
            <person name="Rosenke K."/>
        </authorList>
    </citation>
    <scope>NUCLEOTIDE SEQUENCE</scope>
    <source>
        <strain evidence="2">86-2</strain>
    </source>
</reference>
<proteinExistence type="predicted"/>
<organism evidence="2">
    <name type="scientific">uncultured Dysgonomonas sp</name>
    <dbReference type="NCBI Taxonomy" id="206096"/>
    <lineage>
        <taxon>Bacteria</taxon>
        <taxon>Pseudomonadati</taxon>
        <taxon>Bacteroidota</taxon>
        <taxon>Bacteroidia</taxon>
        <taxon>Bacteroidales</taxon>
        <taxon>Dysgonomonadaceae</taxon>
        <taxon>Dysgonomonas</taxon>
        <taxon>environmental samples</taxon>
    </lineage>
</organism>
<keyword evidence="1" id="KW-0812">Transmembrane</keyword>
<evidence type="ECO:0000256" key="1">
    <source>
        <dbReference type="SAM" id="Phobius"/>
    </source>
</evidence>
<feature type="transmembrane region" description="Helical" evidence="1">
    <location>
        <begin position="12"/>
        <end position="32"/>
    </location>
</feature>
<dbReference type="AlphaFoldDB" id="A0A212JTA9"/>
<sequence length="94" mass="11269">MERYKKYRTIQKASYIVFFLYLLILALSNFSFNGNVEYIPYFIIIPFVVYCITMITTEILIYKEREAFFDTKQSQLSKTNLRNDRIDTPTLSKI</sequence>
<accession>A0A212JTA9</accession>
<keyword evidence="1" id="KW-0472">Membrane</keyword>
<gene>
    <name evidence="2" type="ORF">KL86DYS2_12300</name>
</gene>
<keyword evidence="1" id="KW-1133">Transmembrane helix</keyword>